<dbReference type="SMART" id="SM01092">
    <property type="entry name" value="CO_deh_flav_C"/>
    <property type="match status" value="1"/>
</dbReference>
<proteinExistence type="predicted"/>
<dbReference type="PANTHER" id="PTHR42659">
    <property type="entry name" value="XANTHINE DEHYDROGENASE SUBUNIT C-RELATED"/>
    <property type="match status" value="1"/>
</dbReference>
<accession>A0ABX0KED0</accession>
<dbReference type="Gene3D" id="3.30.465.10">
    <property type="match status" value="2"/>
</dbReference>
<dbReference type="RefSeq" id="WP_173577987.1">
    <property type="nucleotide sequence ID" value="NZ_WOSW01000028.1"/>
</dbReference>
<dbReference type="InterPro" id="IPR002346">
    <property type="entry name" value="Mopterin_DH_FAD-bd"/>
</dbReference>
<comment type="caution">
    <text evidence="4">The sequence shown here is derived from an EMBL/GenBank/DDBJ whole genome shotgun (WGS) entry which is preliminary data.</text>
</comment>
<keyword evidence="1" id="KW-0285">Flavoprotein</keyword>
<evidence type="ECO:0000256" key="1">
    <source>
        <dbReference type="ARBA" id="ARBA00022630"/>
    </source>
</evidence>
<dbReference type="InterPro" id="IPR016169">
    <property type="entry name" value="FAD-bd_PCMH_sub2"/>
</dbReference>
<dbReference type="PANTHER" id="PTHR42659:SF5">
    <property type="entry name" value="ALDEHYDE OXIDOREDUCTASE FAD-BINDING SUBUNIT PAOB"/>
    <property type="match status" value="1"/>
</dbReference>
<dbReference type="Gene3D" id="3.30.390.50">
    <property type="entry name" value="CO dehydrogenase flavoprotein, C-terminal domain"/>
    <property type="match status" value="1"/>
</dbReference>
<dbReference type="SUPFAM" id="SSF55447">
    <property type="entry name" value="CO dehydrogenase flavoprotein C-terminal domain-like"/>
    <property type="match status" value="1"/>
</dbReference>
<dbReference type="InterPro" id="IPR051312">
    <property type="entry name" value="Diverse_Substr_Oxidored"/>
</dbReference>
<reference evidence="4 5" key="1">
    <citation type="journal article" date="2020" name="Int. J. Syst. Evol. Microbiol.">
        <title>Novel acetic acid bacteria from cider fermentations: Acetobacter conturbans sp. nov. and Acetobacter fallax sp. nov.</title>
        <authorList>
            <person name="Sombolestani A.S."/>
            <person name="Cleenwerck I."/>
            <person name="Cnockaert M."/>
            <person name="Borremans W."/>
            <person name="Wieme A.D."/>
            <person name="De Vuyst L."/>
            <person name="Vandamme P."/>
        </authorList>
    </citation>
    <scope>NUCLEOTIDE SEQUENCE [LARGE SCALE GENOMIC DNA]</scope>
    <source>
        <strain evidence="4 5">LMG 1637</strain>
    </source>
</reference>
<keyword evidence="5" id="KW-1185">Reference proteome</keyword>
<evidence type="ECO:0000313" key="4">
    <source>
        <dbReference type="EMBL" id="NHO33468.1"/>
    </source>
</evidence>
<protein>
    <submittedName>
        <fullName evidence="4">Xanthine dehydrogenase family protein subunit M</fullName>
    </submittedName>
</protein>
<gene>
    <name evidence="4" type="ORF">GOB84_13025</name>
</gene>
<dbReference type="EMBL" id="WOSW01000028">
    <property type="protein sequence ID" value="NHO33468.1"/>
    <property type="molecule type" value="Genomic_DNA"/>
</dbReference>
<dbReference type="Proteomes" id="UP000615326">
    <property type="component" value="Unassembled WGS sequence"/>
</dbReference>
<dbReference type="Pfam" id="PF03450">
    <property type="entry name" value="CO_deh_flav_C"/>
    <property type="match status" value="1"/>
</dbReference>
<dbReference type="InterPro" id="IPR036683">
    <property type="entry name" value="CO_DH_flav_C_dom_sf"/>
</dbReference>
<evidence type="ECO:0000256" key="2">
    <source>
        <dbReference type="ARBA" id="ARBA00022827"/>
    </source>
</evidence>
<dbReference type="SUPFAM" id="SSF56176">
    <property type="entry name" value="FAD-binding/transporter-associated domain-like"/>
    <property type="match status" value="1"/>
</dbReference>
<dbReference type="PROSITE" id="PS51387">
    <property type="entry name" value="FAD_PCMH"/>
    <property type="match status" value="1"/>
</dbReference>
<dbReference type="InterPro" id="IPR016167">
    <property type="entry name" value="FAD-bd_PCMH_sub1"/>
</dbReference>
<evidence type="ECO:0000313" key="5">
    <source>
        <dbReference type="Proteomes" id="UP000615326"/>
    </source>
</evidence>
<dbReference type="InterPro" id="IPR036318">
    <property type="entry name" value="FAD-bd_PCMH-like_sf"/>
</dbReference>
<dbReference type="Gene3D" id="3.30.43.10">
    <property type="entry name" value="Uridine Diphospho-n-acetylenolpyruvylglucosamine Reductase, domain 2"/>
    <property type="match status" value="1"/>
</dbReference>
<dbReference type="InterPro" id="IPR005107">
    <property type="entry name" value="CO_DH_flav_C"/>
</dbReference>
<dbReference type="Pfam" id="PF00941">
    <property type="entry name" value="FAD_binding_5"/>
    <property type="match status" value="1"/>
</dbReference>
<organism evidence="4 5">
    <name type="scientific">Acetobacter fallax</name>
    <dbReference type="NCBI Taxonomy" id="1737473"/>
    <lineage>
        <taxon>Bacteria</taxon>
        <taxon>Pseudomonadati</taxon>
        <taxon>Pseudomonadota</taxon>
        <taxon>Alphaproteobacteria</taxon>
        <taxon>Acetobacterales</taxon>
        <taxon>Acetobacteraceae</taxon>
        <taxon>Acetobacter</taxon>
    </lineage>
</organism>
<evidence type="ECO:0000259" key="3">
    <source>
        <dbReference type="PROSITE" id="PS51387"/>
    </source>
</evidence>
<dbReference type="InterPro" id="IPR016166">
    <property type="entry name" value="FAD-bd_PCMH"/>
</dbReference>
<feature type="domain" description="FAD-binding PCMH-type" evidence="3">
    <location>
        <begin position="1"/>
        <end position="223"/>
    </location>
</feature>
<sequence>MKTFTYTRASTVAEAAKRATPAGAMPIAGGTNLLDLAKPELINPDQIIDITRLPDLNTVTRTSDGTVHIGALVPNADLAAHPLIRQHYPVLSRAILSGASPQIRNMATTGGNLLQRTRCIPFYDPAARCNKRTPGAGCDALHGPNRMNAILGGSPSCIAVNPSDMAVALRVLDATIHVTTAAGTTRTIPIADFHLLPGNTPDHETRLERGDIITGLTLPPPPPGRQVYRKVRDRASYAFALVSVAAIIDADPTPDASPHIRSARFALGGIATKPWRIPAAEAALADQPLTRDALNRAADLTLAGASGHGENDFKIPLARRTLTHVIAHTARNPIPMDPSGAT</sequence>
<name>A0ABX0KED0_9PROT</name>
<keyword evidence="2" id="KW-0274">FAD</keyword>